<dbReference type="InterPro" id="IPR051533">
    <property type="entry name" value="WaaL-like"/>
</dbReference>
<feature type="transmembrane region" description="Helical" evidence="5">
    <location>
        <begin position="280"/>
        <end position="298"/>
    </location>
</feature>
<evidence type="ECO:0000313" key="7">
    <source>
        <dbReference type="EMBL" id="TWI12121.1"/>
    </source>
</evidence>
<feature type="domain" description="O-antigen ligase-related" evidence="6">
    <location>
        <begin position="237"/>
        <end position="385"/>
    </location>
</feature>
<evidence type="ECO:0000256" key="2">
    <source>
        <dbReference type="ARBA" id="ARBA00022692"/>
    </source>
</evidence>
<feature type="transmembrane region" description="Helical" evidence="5">
    <location>
        <begin position="229"/>
        <end position="247"/>
    </location>
</feature>
<comment type="subcellular location">
    <subcellularLocation>
        <location evidence="1">Membrane</location>
        <topology evidence="1">Multi-pass membrane protein</topology>
    </subcellularLocation>
</comment>
<accession>A0A562LWU0</accession>
<feature type="transmembrane region" description="Helical" evidence="5">
    <location>
        <begin position="377"/>
        <end position="396"/>
    </location>
</feature>
<dbReference type="InterPro" id="IPR007016">
    <property type="entry name" value="O-antigen_ligase-rel_domated"/>
</dbReference>
<evidence type="ECO:0000259" key="6">
    <source>
        <dbReference type="Pfam" id="PF04932"/>
    </source>
</evidence>
<feature type="transmembrane region" description="Helical" evidence="5">
    <location>
        <begin position="201"/>
        <end position="222"/>
    </location>
</feature>
<keyword evidence="3 5" id="KW-1133">Transmembrane helix</keyword>
<protein>
    <submittedName>
        <fullName evidence="7">O-antigen ligase-like membrane protein</fullName>
    </submittedName>
</protein>
<evidence type="ECO:0000256" key="5">
    <source>
        <dbReference type="SAM" id="Phobius"/>
    </source>
</evidence>
<proteinExistence type="predicted"/>
<name>A0A562LWU0_9FLAO</name>
<dbReference type="EMBL" id="VLKQ01000007">
    <property type="protein sequence ID" value="TWI12121.1"/>
    <property type="molecule type" value="Genomic_DNA"/>
</dbReference>
<evidence type="ECO:0000256" key="4">
    <source>
        <dbReference type="ARBA" id="ARBA00023136"/>
    </source>
</evidence>
<evidence type="ECO:0000313" key="8">
    <source>
        <dbReference type="Proteomes" id="UP000319848"/>
    </source>
</evidence>
<dbReference type="GO" id="GO:0016874">
    <property type="term" value="F:ligase activity"/>
    <property type="evidence" value="ECO:0007669"/>
    <property type="project" value="UniProtKB-KW"/>
</dbReference>
<feature type="transmembrane region" description="Helical" evidence="5">
    <location>
        <begin position="253"/>
        <end position="273"/>
    </location>
</feature>
<feature type="transmembrane region" description="Helical" evidence="5">
    <location>
        <begin position="79"/>
        <end position="97"/>
    </location>
</feature>
<feature type="transmembrane region" description="Helical" evidence="5">
    <location>
        <begin position="162"/>
        <end position="181"/>
    </location>
</feature>
<keyword evidence="4 5" id="KW-0472">Membrane</keyword>
<dbReference type="PANTHER" id="PTHR37422">
    <property type="entry name" value="TEICHURONIC ACID BIOSYNTHESIS PROTEIN TUAE"/>
    <property type="match status" value="1"/>
</dbReference>
<evidence type="ECO:0000256" key="3">
    <source>
        <dbReference type="ARBA" id="ARBA00022989"/>
    </source>
</evidence>
<comment type="caution">
    <text evidence="7">The sequence shown here is derived from an EMBL/GenBank/DDBJ whole genome shotgun (WGS) entry which is preliminary data.</text>
</comment>
<feature type="transmembrane region" description="Helical" evidence="5">
    <location>
        <begin position="408"/>
        <end position="431"/>
    </location>
</feature>
<organism evidence="7 8">
    <name type="scientific">Flavobacterium cauense R2A-7</name>
    <dbReference type="NCBI Taxonomy" id="1341154"/>
    <lineage>
        <taxon>Bacteria</taxon>
        <taxon>Pseudomonadati</taxon>
        <taxon>Bacteroidota</taxon>
        <taxon>Flavobacteriia</taxon>
        <taxon>Flavobacteriales</taxon>
        <taxon>Flavobacteriaceae</taxon>
        <taxon>Flavobacterium</taxon>
    </lineage>
</organism>
<feature type="transmembrane region" description="Helical" evidence="5">
    <location>
        <begin position="31"/>
        <end position="47"/>
    </location>
</feature>
<dbReference type="PANTHER" id="PTHR37422:SF13">
    <property type="entry name" value="LIPOPOLYSACCHARIDE BIOSYNTHESIS PROTEIN PA4999-RELATED"/>
    <property type="match status" value="1"/>
</dbReference>
<dbReference type="GO" id="GO:0016020">
    <property type="term" value="C:membrane"/>
    <property type="evidence" value="ECO:0007669"/>
    <property type="project" value="UniProtKB-SubCell"/>
</dbReference>
<dbReference type="Proteomes" id="UP000319848">
    <property type="component" value="Unassembled WGS sequence"/>
</dbReference>
<keyword evidence="7" id="KW-0436">Ligase</keyword>
<keyword evidence="2 5" id="KW-0812">Transmembrane</keyword>
<dbReference type="Pfam" id="PF04932">
    <property type="entry name" value="Wzy_C"/>
    <property type="match status" value="1"/>
</dbReference>
<gene>
    <name evidence="7" type="ORF">IP98_01695</name>
</gene>
<keyword evidence="8" id="KW-1185">Reference proteome</keyword>
<evidence type="ECO:0000256" key="1">
    <source>
        <dbReference type="ARBA" id="ARBA00004141"/>
    </source>
</evidence>
<feature type="transmembrane region" description="Helical" evidence="5">
    <location>
        <begin position="104"/>
        <end position="125"/>
    </location>
</feature>
<reference evidence="7 8" key="1">
    <citation type="journal article" date="2015" name="Stand. Genomic Sci.">
        <title>Genomic Encyclopedia of Bacterial and Archaeal Type Strains, Phase III: the genomes of soil and plant-associated and newly described type strains.</title>
        <authorList>
            <person name="Whitman W.B."/>
            <person name="Woyke T."/>
            <person name="Klenk H.P."/>
            <person name="Zhou Y."/>
            <person name="Lilburn T.G."/>
            <person name="Beck B.J."/>
            <person name="De Vos P."/>
            <person name="Vandamme P."/>
            <person name="Eisen J.A."/>
            <person name="Garrity G."/>
            <person name="Hugenholtz P."/>
            <person name="Kyrpides N.C."/>
        </authorList>
    </citation>
    <scope>NUCLEOTIDE SEQUENCE [LARGE SCALE GENOMIC DNA]</scope>
    <source>
        <strain evidence="7 8">CGMCC 1.7270</strain>
    </source>
</reference>
<sequence length="451" mass="50858">MEKGKLSYTSLIFIHVAIGLVVYFLPFLSKIYSFLILIVGLLYVMKTKNKNNEVLFVAAYMVGSEVFLRMTHGNSFHELTKYSVIFFAVLGMIYSGISKGGIPFWIYLIFLLPGVLVATETLNYTTDMRKAVMFNLSGPLCLGFTAIYCHRRRFTLEELNNLLLTILLPIISTLTYIFLYTPSVKDVVTNTASNHETSGGFGPNQVATILGLGVFILFTRIVLRSKSNWLLWLNVVLCVLMTFRGIVTFSRGGMMTAGFMILLFLSVLFFYMNAKSRFKILQTLGFGLLLLSGVWLYSASETSGLIERRYANEGVHGNKKESQLSGREDLISSELKMFLDNPVFGIGVGKNKEFREETTGIQAASHNEITRMLAEHGSFGLIGFLILLLVPFVLYLDNKMHVYMLSFYFFWLLTLNHAAMRTAAPAFIYALTLLKIYALEKPVVHREQTVG</sequence>
<dbReference type="RefSeq" id="WP_035117537.1">
    <property type="nucleotide sequence ID" value="NZ_AVBI01000012.1"/>
</dbReference>
<dbReference type="OrthoDB" id="1118890at2"/>
<dbReference type="AlphaFoldDB" id="A0A562LWU0"/>